<gene>
    <name evidence="1" type="ORF">OCV69_02825</name>
</gene>
<reference evidence="1 2" key="1">
    <citation type="journal article" date="2021" name="ISME Commun">
        <title>Automated analysis of genomic sequences facilitates high-throughput and comprehensive description of bacteria.</title>
        <authorList>
            <person name="Hitch T.C.A."/>
        </authorList>
    </citation>
    <scope>NUCLEOTIDE SEQUENCE [LARGE SCALE GENOMIC DNA]</scope>
    <source>
        <strain evidence="2">f_CCE</strain>
    </source>
</reference>
<dbReference type="InterPro" id="IPR009057">
    <property type="entry name" value="Homeodomain-like_sf"/>
</dbReference>
<organism evidence="1 2">
    <name type="scientific">Alitiscatomonas aceti</name>
    <dbReference type="NCBI Taxonomy" id="2981724"/>
    <lineage>
        <taxon>Bacteria</taxon>
        <taxon>Bacillati</taxon>
        <taxon>Bacillota</taxon>
        <taxon>Clostridia</taxon>
        <taxon>Lachnospirales</taxon>
        <taxon>Lachnospiraceae</taxon>
        <taxon>Alitiscatomonas</taxon>
    </lineage>
</organism>
<keyword evidence="2" id="KW-1185">Reference proteome</keyword>
<evidence type="ECO:0000313" key="1">
    <source>
        <dbReference type="EMBL" id="MCU6798877.1"/>
    </source>
</evidence>
<proteinExistence type="predicted"/>
<dbReference type="SUPFAM" id="SSF46689">
    <property type="entry name" value="Homeodomain-like"/>
    <property type="match status" value="1"/>
</dbReference>
<protein>
    <submittedName>
        <fullName evidence="1">Helix-turn-helix domain-containing protein</fullName>
    </submittedName>
</protein>
<comment type="caution">
    <text evidence="1">The sequence shown here is derived from an EMBL/GenBank/DDBJ whole genome shotgun (WGS) entry which is preliminary data.</text>
</comment>
<dbReference type="Proteomes" id="UP001652395">
    <property type="component" value="Unassembled WGS sequence"/>
</dbReference>
<name>A0ABT2UWE4_9FIRM</name>
<evidence type="ECO:0000313" key="2">
    <source>
        <dbReference type="Proteomes" id="UP001652395"/>
    </source>
</evidence>
<dbReference type="RefSeq" id="WP_158357649.1">
    <property type="nucleotide sequence ID" value="NZ_JAOQJF010000004.1"/>
</dbReference>
<dbReference type="Gene3D" id="1.10.10.60">
    <property type="entry name" value="Homeodomain-like"/>
    <property type="match status" value="1"/>
</dbReference>
<accession>A0ABT2UWE4</accession>
<sequence>MARGKYQEWISDPDKKILLSGWARDGLTDEEIAKNIGISRSTLSEWKKKYPDISDTLKKGKEIVDKEVEESLLKKAKGYTVKLKKTFKLKKVTYGATGRKEKEEEYLEVGEDEVHIPADTLAIIFWLKNRMPDKWKDRKIEMARDSSDGEGGGGLLILADVDDSLENEDMEEAEEADPDGG</sequence>
<dbReference type="EMBL" id="JAOQJF010000004">
    <property type="protein sequence ID" value="MCU6798877.1"/>
    <property type="molecule type" value="Genomic_DNA"/>
</dbReference>